<evidence type="ECO:0000259" key="3">
    <source>
        <dbReference type="Pfam" id="PF01408"/>
    </source>
</evidence>
<dbReference type="SUPFAM" id="SSF51735">
    <property type="entry name" value="NAD(P)-binding Rossmann-fold domains"/>
    <property type="match status" value="1"/>
</dbReference>
<dbReference type="Gene3D" id="3.30.360.10">
    <property type="entry name" value="Dihydrodipicolinate Reductase, domain 2"/>
    <property type="match status" value="1"/>
</dbReference>
<dbReference type="SUPFAM" id="SSF55347">
    <property type="entry name" value="Glyceraldehyde-3-phosphate dehydrogenase-like, C-terminal domain"/>
    <property type="match status" value="1"/>
</dbReference>
<dbReference type="InterPro" id="IPR000683">
    <property type="entry name" value="Gfo/Idh/MocA-like_OxRdtase_N"/>
</dbReference>
<keyword evidence="2" id="KW-0560">Oxidoreductase</keyword>
<feature type="domain" description="GFO/IDH/MocA-like oxidoreductase" evidence="4">
    <location>
        <begin position="132"/>
        <end position="254"/>
    </location>
</feature>
<dbReference type="GO" id="GO:0000166">
    <property type="term" value="F:nucleotide binding"/>
    <property type="evidence" value="ECO:0007669"/>
    <property type="project" value="InterPro"/>
</dbReference>
<comment type="caution">
    <text evidence="5">The sequence shown here is derived from an EMBL/GenBank/DDBJ whole genome shotgun (WGS) entry which is preliminary data.</text>
</comment>
<dbReference type="Pfam" id="PF01408">
    <property type="entry name" value="GFO_IDH_MocA"/>
    <property type="match status" value="1"/>
</dbReference>
<evidence type="ECO:0000313" key="5">
    <source>
        <dbReference type="EMBL" id="MBD3870858.1"/>
    </source>
</evidence>
<evidence type="ECO:0000259" key="4">
    <source>
        <dbReference type="Pfam" id="PF22725"/>
    </source>
</evidence>
<dbReference type="Proteomes" id="UP000598633">
    <property type="component" value="Unassembled WGS sequence"/>
</dbReference>
<dbReference type="EMBL" id="JACXWA010000097">
    <property type="protein sequence ID" value="MBD3870858.1"/>
    <property type="molecule type" value="Genomic_DNA"/>
</dbReference>
<comment type="similarity">
    <text evidence="1">Belongs to the Gfo/Idh/MocA family.</text>
</comment>
<evidence type="ECO:0000256" key="2">
    <source>
        <dbReference type="ARBA" id="ARBA00023002"/>
    </source>
</evidence>
<protein>
    <submittedName>
        <fullName evidence="5">Gfo/Idh/MocA family oxidoreductase</fullName>
    </submittedName>
</protein>
<evidence type="ECO:0000256" key="1">
    <source>
        <dbReference type="ARBA" id="ARBA00010928"/>
    </source>
</evidence>
<dbReference type="AlphaFoldDB" id="A0A8J7CNL2"/>
<sequence length="336" mass="35693">MSKLRMAVVGAGRMGLTHAENIVQRIRGAQLVAVTTSSTERAEAVRRCCGAVPVYPDLDRLIESESLDAVIISSSTSAHVENVERCAAAGLHILCEKPLGLTLEDCGVAVNAAISAGVKLMMGHTRRFDAGYEEAKRLIVSGAIGRPVLYRSISGDVDPPPPSFADLAVSGGLILDSMYHDIYLGRWLMDDEIIRVYGEGGALIDNDVGSVGDVDNAVVSARFAGGAMATLTASRTTRYGHDLRGEVIGDEGAVQVGRLQKTPVRWLDKKGSHHDAVFTTPERMGEAFVTMLQSFVDCVVDDTEPPVTSQDGMATLAIAIAARQSIQTGSPVEIAE</sequence>
<reference evidence="5 6" key="1">
    <citation type="submission" date="2020-08" db="EMBL/GenBank/DDBJ databases">
        <title>Acidobacteriota in marine sediments use diverse sulfur dissimilation pathways.</title>
        <authorList>
            <person name="Wasmund K."/>
        </authorList>
    </citation>
    <scope>NUCLEOTIDE SEQUENCE [LARGE SCALE GENOMIC DNA]</scope>
    <source>
        <strain evidence="5">MAG AM3-A</strain>
    </source>
</reference>
<proteinExistence type="inferred from homology"/>
<dbReference type="Pfam" id="PF22725">
    <property type="entry name" value="GFO_IDH_MocA_C3"/>
    <property type="match status" value="1"/>
</dbReference>
<organism evidence="5 6">
    <name type="scientific">Candidatus Sulfomarinibacter kjeldsenii</name>
    <dbReference type="NCBI Taxonomy" id="2885994"/>
    <lineage>
        <taxon>Bacteria</taxon>
        <taxon>Pseudomonadati</taxon>
        <taxon>Acidobacteriota</taxon>
        <taxon>Thermoanaerobaculia</taxon>
        <taxon>Thermoanaerobaculales</taxon>
        <taxon>Candidatus Sulfomarinibacteraceae</taxon>
        <taxon>Candidatus Sulfomarinibacter</taxon>
    </lineage>
</organism>
<dbReference type="PANTHER" id="PTHR42840:SF3">
    <property type="entry name" value="BINDING ROSSMANN FOLD OXIDOREDUCTASE, PUTATIVE (AFU_ORTHOLOGUE AFUA_2G10240)-RELATED"/>
    <property type="match status" value="1"/>
</dbReference>
<accession>A0A8J7CNL2</accession>
<dbReference type="InterPro" id="IPR036291">
    <property type="entry name" value="NAD(P)-bd_dom_sf"/>
</dbReference>
<dbReference type="GO" id="GO:0016491">
    <property type="term" value="F:oxidoreductase activity"/>
    <property type="evidence" value="ECO:0007669"/>
    <property type="project" value="UniProtKB-KW"/>
</dbReference>
<gene>
    <name evidence="5" type="ORF">IFJ97_05805</name>
</gene>
<feature type="domain" description="Gfo/Idh/MocA-like oxidoreductase N-terminal" evidence="3">
    <location>
        <begin position="4"/>
        <end position="124"/>
    </location>
</feature>
<evidence type="ECO:0000313" key="6">
    <source>
        <dbReference type="Proteomes" id="UP000598633"/>
    </source>
</evidence>
<dbReference type="Gene3D" id="3.40.50.720">
    <property type="entry name" value="NAD(P)-binding Rossmann-like Domain"/>
    <property type="match status" value="1"/>
</dbReference>
<dbReference type="PANTHER" id="PTHR42840">
    <property type="entry name" value="NAD(P)-BINDING ROSSMANN-FOLD SUPERFAMILY PROTEIN-RELATED"/>
    <property type="match status" value="1"/>
</dbReference>
<dbReference type="InterPro" id="IPR055170">
    <property type="entry name" value="GFO_IDH_MocA-like_dom"/>
</dbReference>
<name>A0A8J7CNL2_9BACT</name>